<dbReference type="PANTHER" id="PTHR33383:SF1">
    <property type="entry name" value="MEMBRANE PROTEIN INSERTION EFFICIENCY FACTOR-RELATED"/>
    <property type="match status" value="1"/>
</dbReference>
<dbReference type="InterPro" id="IPR002696">
    <property type="entry name" value="Membr_insert_effic_factor_YidD"/>
</dbReference>
<evidence type="ECO:0000313" key="3">
    <source>
        <dbReference type="Proteomes" id="UP000178911"/>
    </source>
</evidence>
<dbReference type="AlphaFoldDB" id="A0A1F8GEY3"/>
<comment type="caution">
    <text evidence="2">The sequence shown here is derived from an EMBL/GenBank/DDBJ whole genome shotgun (WGS) entry which is preliminary data.</text>
</comment>
<dbReference type="HAMAP" id="MF_00386">
    <property type="entry name" value="UPF0161_YidD"/>
    <property type="match status" value="1"/>
</dbReference>
<gene>
    <name evidence="2" type="ORF">A3A13_02560</name>
</gene>
<keyword evidence="1" id="KW-1003">Cell membrane</keyword>
<name>A0A1F8GEY3_9BACT</name>
<dbReference type="STRING" id="1802695.A3A13_02560"/>
<dbReference type="SMART" id="SM01234">
    <property type="entry name" value="Haemolytic"/>
    <property type="match status" value="1"/>
</dbReference>
<evidence type="ECO:0000256" key="1">
    <source>
        <dbReference type="HAMAP-Rule" id="MF_00386"/>
    </source>
</evidence>
<sequence>MKEIILGTIVVYKKLSLGLRIARVPIFIYTDCKYYPSCSDYAVEAINKHGVLRGLIKSFLRILKCSPVSKGGVDMP</sequence>
<evidence type="ECO:0000313" key="2">
    <source>
        <dbReference type="EMBL" id="OGN23944.1"/>
    </source>
</evidence>
<dbReference type="NCBIfam" id="TIGR00278">
    <property type="entry name" value="membrane protein insertion efficiency factor YidD"/>
    <property type="match status" value="1"/>
</dbReference>
<dbReference type="GO" id="GO:0005886">
    <property type="term" value="C:plasma membrane"/>
    <property type="evidence" value="ECO:0007669"/>
    <property type="project" value="UniProtKB-SubCell"/>
</dbReference>
<comment type="similarity">
    <text evidence="1">Belongs to the UPF0161 family.</text>
</comment>
<organism evidence="2 3">
    <name type="scientific">Candidatus Yanofskybacteria bacterium RIFCSPLOWO2_01_FULL_43_22</name>
    <dbReference type="NCBI Taxonomy" id="1802695"/>
    <lineage>
        <taxon>Bacteria</taxon>
        <taxon>Candidatus Yanofskyibacteriota</taxon>
    </lineage>
</organism>
<dbReference type="EMBL" id="MGKJ01000014">
    <property type="protein sequence ID" value="OGN23944.1"/>
    <property type="molecule type" value="Genomic_DNA"/>
</dbReference>
<protein>
    <recommendedName>
        <fullName evidence="1">Putative membrane protein insertion efficiency factor</fullName>
    </recommendedName>
</protein>
<keyword evidence="1" id="KW-0472">Membrane</keyword>
<dbReference type="Pfam" id="PF01809">
    <property type="entry name" value="YidD"/>
    <property type="match status" value="1"/>
</dbReference>
<proteinExistence type="inferred from homology"/>
<comment type="function">
    <text evidence="1">Could be involved in insertion of integral membrane proteins into the membrane.</text>
</comment>
<dbReference type="PANTHER" id="PTHR33383">
    <property type="entry name" value="MEMBRANE PROTEIN INSERTION EFFICIENCY FACTOR-RELATED"/>
    <property type="match status" value="1"/>
</dbReference>
<accession>A0A1F8GEY3</accession>
<reference evidence="2 3" key="1">
    <citation type="journal article" date="2016" name="Nat. Commun.">
        <title>Thousands of microbial genomes shed light on interconnected biogeochemical processes in an aquifer system.</title>
        <authorList>
            <person name="Anantharaman K."/>
            <person name="Brown C.T."/>
            <person name="Hug L.A."/>
            <person name="Sharon I."/>
            <person name="Castelle C.J."/>
            <person name="Probst A.J."/>
            <person name="Thomas B.C."/>
            <person name="Singh A."/>
            <person name="Wilkins M.J."/>
            <person name="Karaoz U."/>
            <person name="Brodie E.L."/>
            <person name="Williams K.H."/>
            <person name="Hubbard S.S."/>
            <person name="Banfield J.F."/>
        </authorList>
    </citation>
    <scope>NUCLEOTIDE SEQUENCE [LARGE SCALE GENOMIC DNA]</scope>
</reference>
<dbReference type="Proteomes" id="UP000178911">
    <property type="component" value="Unassembled WGS sequence"/>
</dbReference>
<comment type="subcellular location">
    <subcellularLocation>
        <location evidence="1">Cell membrane</location>
        <topology evidence="1">Peripheral membrane protein</topology>
        <orientation evidence="1">Cytoplasmic side</orientation>
    </subcellularLocation>
</comment>